<dbReference type="OrthoDB" id="4313193at2"/>
<accession>A0A101U5S5</accession>
<dbReference type="Proteomes" id="UP000053429">
    <property type="component" value="Unassembled WGS sequence"/>
</dbReference>
<keyword evidence="3" id="KW-1185">Reference proteome</keyword>
<dbReference type="RefSeq" id="WP_062717803.1">
    <property type="nucleotide sequence ID" value="NZ_KQ948926.1"/>
</dbReference>
<evidence type="ECO:0000256" key="1">
    <source>
        <dbReference type="SAM" id="MobiDB-lite"/>
    </source>
</evidence>
<reference evidence="2 3" key="1">
    <citation type="submission" date="2015-10" db="EMBL/GenBank/DDBJ databases">
        <title>Draft genome sequence of Streptomyces caeruleatus NRRL B-24802, type strain for the species Streptomyces caeruleatus.</title>
        <authorList>
            <person name="Ruckert C."/>
            <person name="Winkler A."/>
            <person name="Kalinowski J."/>
            <person name="Kampfer P."/>
            <person name="Glaeser S."/>
        </authorList>
    </citation>
    <scope>NUCLEOTIDE SEQUENCE [LARGE SCALE GENOMIC DNA]</scope>
    <source>
        <strain evidence="2 3">NRRL B-24802</strain>
    </source>
</reference>
<name>A0A101U5S5_9ACTN</name>
<evidence type="ECO:0000313" key="2">
    <source>
        <dbReference type="EMBL" id="KUO04613.1"/>
    </source>
</evidence>
<organism evidence="2 3">
    <name type="scientific">Streptomyces caeruleatus</name>
    <dbReference type="NCBI Taxonomy" id="661399"/>
    <lineage>
        <taxon>Bacteria</taxon>
        <taxon>Bacillati</taxon>
        <taxon>Actinomycetota</taxon>
        <taxon>Actinomycetes</taxon>
        <taxon>Kitasatosporales</taxon>
        <taxon>Streptomycetaceae</taxon>
        <taxon>Streptomyces</taxon>
    </lineage>
</organism>
<dbReference type="STRING" id="661399.AQJ67_10445"/>
<feature type="compositionally biased region" description="Pro residues" evidence="1">
    <location>
        <begin position="199"/>
        <end position="208"/>
    </location>
</feature>
<evidence type="ECO:0000313" key="3">
    <source>
        <dbReference type="Proteomes" id="UP000053429"/>
    </source>
</evidence>
<dbReference type="EMBL" id="LMWY01000011">
    <property type="protein sequence ID" value="KUO04613.1"/>
    <property type="molecule type" value="Genomic_DNA"/>
</dbReference>
<dbReference type="AlphaFoldDB" id="A0A101U5S5"/>
<proteinExistence type="predicted"/>
<comment type="caution">
    <text evidence="2">The sequence shown here is derived from an EMBL/GenBank/DDBJ whole genome shotgun (WGS) entry which is preliminary data.</text>
</comment>
<gene>
    <name evidence="2" type="ORF">AQJ67_10445</name>
</gene>
<feature type="region of interest" description="Disordered" evidence="1">
    <location>
        <begin position="186"/>
        <end position="216"/>
    </location>
</feature>
<sequence length="216" mass="22956">MRKGEPDFAVWEYITITKDSHTKLVIALGGTQEAAGILQRNGFLNTPGPRSEYHQLPHGLPAKEESHRATAASHTLLAAGYSVHLDPALNAFDPPDDDREAALRYLAQLSRRALDARSGGEVAAVLTELAEPDAGLLPLLREAVVGTCIGWSQLLKTAGADPEATAQLGDTAHALARAEDSILLARNHAARAAHRPAPATTPPSPAQPSTPMSRHR</sequence>
<protein>
    <submittedName>
        <fullName evidence="2">Uncharacterized protein</fullName>
    </submittedName>
</protein>